<dbReference type="RefSeq" id="XP_042921090.1">
    <property type="nucleotide sequence ID" value="XM_043065461.1"/>
</dbReference>
<sequence length="561" mass="58832">MTFSSTVVWRRICTAHGLPTELLGITAASGSPRLQVVVIPGNPGSAIYFQPFMRNIYDMLGGEADVLAVTHAGHDPQIPNPSGTVWSLQEQISHKVSFLREHVLLPGRPPVVLVGHSIGAAMMIRAVAELEGLRRRQDTAENQQQQQQQEATPNPLSAHPPAAVPYFAADARLPPIVKMVAVFPFFETNFPGNSRQRRLRMLAPYYELLGWVGAAVNALPEALRRGFVALNASMEPDARSLTARLLTRHVVRNAFYLAGHEFKELSQPWDWALMGELGSRLHVMGCEHDTWLSRRQYDDMLQHVPGLQATWHPNLRHAFCISQRQSLEAAEHVVGSIVRPLLYAASPSAAAAATANDHSNGHVELPQWGSAVLRGSPSAVSVSRGPASPSPSGSSSRSGGSGAGGGAADTADTAAAQPHATYPAQHHPLQQHYAPHGDQQAALYGQTAAVRRQMYGDDVAGSARHDAMAAVAAAGFGSRGAADGVSDDQIELDVFGDGAEPAAGGSGGGSNGKLAQRGSAAAATASSSVAVLASSGAAAVAAGGVVTRSMARRQGAAGGGR</sequence>
<evidence type="ECO:0000256" key="2">
    <source>
        <dbReference type="ARBA" id="ARBA00008300"/>
    </source>
</evidence>
<evidence type="ECO:0000256" key="3">
    <source>
        <dbReference type="ARBA" id="ARBA00022677"/>
    </source>
</evidence>
<keyword evidence="4" id="KW-0378">Hydrolase</keyword>
<keyword evidence="7" id="KW-1185">Reference proteome</keyword>
<dbReference type="GO" id="GO:0016298">
    <property type="term" value="F:lipase activity"/>
    <property type="evidence" value="ECO:0007669"/>
    <property type="project" value="InterPro"/>
</dbReference>
<reference evidence="6 7" key="1">
    <citation type="journal article" date="2007" name="Science">
        <title>The Chlamydomonas genome reveals the evolution of key animal and plant functions.</title>
        <authorList>
            <person name="Merchant S.S."/>
            <person name="Prochnik S.E."/>
            <person name="Vallon O."/>
            <person name="Harris E.H."/>
            <person name="Karpowicz S.J."/>
            <person name="Witman G.B."/>
            <person name="Terry A."/>
            <person name="Salamov A."/>
            <person name="Fritz-Laylin L.K."/>
            <person name="Marechal-Drouard L."/>
            <person name="Marshall W.F."/>
            <person name="Qu L.H."/>
            <person name="Nelson D.R."/>
            <person name="Sanderfoot A.A."/>
            <person name="Spalding M.H."/>
            <person name="Kapitonov V.V."/>
            <person name="Ren Q."/>
            <person name="Ferris P."/>
            <person name="Lindquist E."/>
            <person name="Shapiro H."/>
            <person name="Lucas S.M."/>
            <person name="Grimwood J."/>
            <person name="Schmutz J."/>
            <person name="Cardol P."/>
            <person name="Cerutti H."/>
            <person name="Chanfreau G."/>
            <person name="Chen C.L."/>
            <person name="Cognat V."/>
            <person name="Croft M.T."/>
            <person name="Dent R."/>
            <person name="Dutcher S."/>
            <person name="Fernandez E."/>
            <person name="Fukuzawa H."/>
            <person name="Gonzalez-Ballester D."/>
            <person name="Gonzalez-Halphen D."/>
            <person name="Hallmann A."/>
            <person name="Hanikenne M."/>
            <person name="Hippler M."/>
            <person name="Inwood W."/>
            <person name="Jabbari K."/>
            <person name="Kalanon M."/>
            <person name="Kuras R."/>
            <person name="Lefebvre P.A."/>
            <person name="Lemaire S.D."/>
            <person name="Lobanov A.V."/>
            <person name="Lohr M."/>
            <person name="Manuell A."/>
            <person name="Meier I."/>
            <person name="Mets L."/>
            <person name="Mittag M."/>
            <person name="Mittelmeier T."/>
            <person name="Moroney J.V."/>
            <person name="Moseley J."/>
            <person name="Napoli C."/>
            <person name="Nedelcu A.M."/>
            <person name="Niyogi K."/>
            <person name="Novoselov S.V."/>
            <person name="Paulsen I.T."/>
            <person name="Pazour G."/>
            <person name="Purton S."/>
            <person name="Ral J.P."/>
            <person name="Riano-Pachon D.M."/>
            <person name="Riekhof W."/>
            <person name="Rymarquis L."/>
            <person name="Schroda M."/>
            <person name="Stern D."/>
            <person name="Umen J."/>
            <person name="Willows R."/>
            <person name="Wilson N."/>
            <person name="Zimmer S.L."/>
            <person name="Allmer J."/>
            <person name="Balk J."/>
            <person name="Bisova K."/>
            <person name="Chen C.J."/>
            <person name="Elias M."/>
            <person name="Gendler K."/>
            <person name="Hauser C."/>
            <person name="Lamb M.R."/>
            <person name="Ledford H."/>
            <person name="Long J.C."/>
            <person name="Minagawa J."/>
            <person name="Page M.D."/>
            <person name="Pan J."/>
            <person name="Pootakham W."/>
            <person name="Roje S."/>
            <person name="Rose A."/>
            <person name="Stahlberg E."/>
            <person name="Terauchi A.M."/>
            <person name="Yang P."/>
            <person name="Ball S."/>
            <person name="Bowler C."/>
            <person name="Dieckmann C.L."/>
            <person name="Gladyshev V.N."/>
            <person name="Green P."/>
            <person name="Jorgensen R."/>
            <person name="Mayfield S."/>
            <person name="Mueller-Roeber B."/>
            <person name="Rajamani S."/>
            <person name="Sayre R.T."/>
            <person name="Brokstein P."/>
            <person name="Dubchak I."/>
            <person name="Goodstein D."/>
            <person name="Hornick L."/>
            <person name="Huang Y.W."/>
            <person name="Jhaveri J."/>
            <person name="Luo Y."/>
            <person name="Martinez D."/>
            <person name="Ngau W.C."/>
            <person name="Otillar B."/>
            <person name="Poliakov A."/>
            <person name="Porter A."/>
            <person name="Szajkowski L."/>
            <person name="Werner G."/>
            <person name="Zhou K."/>
            <person name="Grigoriev I.V."/>
            <person name="Rokhsar D.S."/>
            <person name="Grossman A.R."/>
        </authorList>
    </citation>
    <scope>NUCLEOTIDE SEQUENCE [LARGE SCALE GENOMIC DNA]</scope>
    <source>
        <strain evidence="7">CC-503</strain>
    </source>
</reference>
<accession>A0A2K3DDY4</accession>
<dbReference type="Proteomes" id="UP000006906">
    <property type="component" value="Chromosome 9"/>
</dbReference>
<comment type="similarity">
    <text evidence="2">Belongs to the AB hydrolase superfamily. LDAH family.</text>
</comment>
<evidence type="ECO:0000256" key="4">
    <source>
        <dbReference type="ARBA" id="ARBA00022801"/>
    </source>
</evidence>
<evidence type="ECO:0000256" key="1">
    <source>
        <dbReference type="ARBA" id="ARBA00004502"/>
    </source>
</evidence>
<proteinExistence type="inferred from homology"/>
<dbReference type="Gene3D" id="3.40.50.1820">
    <property type="entry name" value="alpha/beta hydrolase"/>
    <property type="match status" value="2"/>
</dbReference>
<dbReference type="PANTHER" id="PTHR13390">
    <property type="entry name" value="LIPASE"/>
    <property type="match status" value="1"/>
</dbReference>
<dbReference type="OrthoDB" id="448051at2759"/>
<feature type="region of interest" description="Disordered" evidence="5">
    <location>
        <begin position="376"/>
        <end position="412"/>
    </location>
</feature>
<feature type="region of interest" description="Disordered" evidence="5">
    <location>
        <begin position="496"/>
        <end position="515"/>
    </location>
</feature>
<dbReference type="GO" id="GO:0019915">
    <property type="term" value="P:lipid storage"/>
    <property type="evidence" value="ECO:0000318"/>
    <property type="project" value="GO_Central"/>
</dbReference>
<organism evidence="6 7">
    <name type="scientific">Chlamydomonas reinhardtii</name>
    <name type="common">Chlamydomonas smithii</name>
    <dbReference type="NCBI Taxonomy" id="3055"/>
    <lineage>
        <taxon>Eukaryota</taxon>
        <taxon>Viridiplantae</taxon>
        <taxon>Chlorophyta</taxon>
        <taxon>core chlorophytes</taxon>
        <taxon>Chlorophyceae</taxon>
        <taxon>CS clade</taxon>
        <taxon>Chlamydomonadales</taxon>
        <taxon>Chlamydomonadaceae</taxon>
        <taxon>Chlamydomonas</taxon>
    </lineage>
</organism>
<dbReference type="InterPro" id="IPR019363">
    <property type="entry name" value="LDAH"/>
</dbReference>
<dbReference type="Gramene" id="PNW78733">
    <property type="protein sequence ID" value="PNW78733"/>
    <property type="gene ID" value="CHLRE_09g388319v5"/>
</dbReference>
<dbReference type="SUPFAM" id="SSF53474">
    <property type="entry name" value="alpha/beta-Hydrolases"/>
    <property type="match status" value="1"/>
</dbReference>
<dbReference type="GO" id="GO:0005811">
    <property type="term" value="C:lipid droplet"/>
    <property type="evidence" value="ECO:0000318"/>
    <property type="project" value="GO_Central"/>
</dbReference>
<dbReference type="InParanoid" id="A0A2K3DDY4"/>
<dbReference type="KEGG" id="cre:CHLRE_09g388319v5"/>
<dbReference type="InterPro" id="IPR029058">
    <property type="entry name" value="AB_hydrolase_fold"/>
</dbReference>
<dbReference type="PANTHER" id="PTHR13390:SF0">
    <property type="entry name" value="LIPID DROPLET-ASSOCIATED HYDROLASE"/>
    <property type="match status" value="1"/>
</dbReference>
<evidence type="ECO:0000313" key="7">
    <source>
        <dbReference type="Proteomes" id="UP000006906"/>
    </source>
</evidence>
<feature type="compositionally biased region" description="Low complexity" evidence="5">
    <location>
        <begin position="376"/>
        <end position="398"/>
    </location>
</feature>
<gene>
    <name evidence="6" type="ORF">CHLRE_09g388319v5</name>
</gene>
<evidence type="ECO:0000256" key="5">
    <source>
        <dbReference type="SAM" id="MobiDB-lite"/>
    </source>
</evidence>
<dbReference type="AlphaFoldDB" id="A0A2K3DDY4"/>
<dbReference type="Pfam" id="PF10230">
    <property type="entry name" value="LIDHydrolase"/>
    <property type="match status" value="1"/>
</dbReference>
<feature type="region of interest" description="Disordered" evidence="5">
    <location>
        <begin position="135"/>
        <end position="159"/>
    </location>
</feature>
<name>A0A2K3DDY4_CHLRE</name>
<dbReference type="ExpressionAtlas" id="A0A2K3DDY4">
    <property type="expression patterns" value="baseline"/>
</dbReference>
<dbReference type="EMBL" id="CM008970">
    <property type="protein sequence ID" value="PNW78733.1"/>
    <property type="molecule type" value="Genomic_DNA"/>
</dbReference>
<dbReference type="GeneID" id="5720586"/>
<evidence type="ECO:0000313" key="6">
    <source>
        <dbReference type="EMBL" id="PNW78733.1"/>
    </source>
</evidence>
<dbReference type="FunCoup" id="A0A2K3DDY4">
    <property type="interactions" value="1361"/>
</dbReference>
<keyword evidence="3" id="KW-0551">Lipid droplet</keyword>
<protein>
    <submittedName>
        <fullName evidence="6">Uncharacterized protein</fullName>
    </submittedName>
</protein>
<comment type="subcellular location">
    <subcellularLocation>
        <location evidence="1">Lipid droplet</location>
    </subcellularLocation>
</comment>